<proteinExistence type="predicted"/>
<dbReference type="Proteomes" id="UP000242715">
    <property type="component" value="Unassembled WGS sequence"/>
</dbReference>
<sequence length="69" mass="7863">MTIDIPFIRFVDVFVSDLFDETWNLKEGEEGNPERRQRGHCQALGQILRPPLTEGCEEGLMIKDGQDNG</sequence>
<evidence type="ECO:0000313" key="2">
    <source>
        <dbReference type="Proteomes" id="UP000242715"/>
    </source>
</evidence>
<accession>A0A2Z6M825</accession>
<keyword evidence="2" id="KW-1185">Reference proteome</keyword>
<organism evidence="1 2">
    <name type="scientific">Trifolium subterraneum</name>
    <name type="common">Subterranean clover</name>
    <dbReference type="NCBI Taxonomy" id="3900"/>
    <lineage>
        <taxon>Eukaryota</taxon>
        <taxon>Viridiplantae</taxon>
        <taxon>Streptophyta</taxon>
        <taxon>Embryophyta</taxon>
        <taxon>Tracheophyta</taxon>
        <taxon>Spermatophyta</taxon>
        <taxon>Magnoliopsida</taxon>
        <taxon>eudicotyledons</taxon>
        <taxon>Gunneridae</taxon>
        <taxon>Pentapetalae</taxon>
        <taxon>rosids</taxon>
        <taxon>fabids</taxon>
        <taxon>Fabales</taxon>
        <taxon>Fabaceae</taxon>
        <taxon>Papilionoideae</taxon>
        <taxon>50 kb inversion clade</taxon>
        <taxon>NPAAA clade</taxon>
        <taxon>Hologalegina</taxon>
        <taxon>IRL clade</taxon>
        <taxon>Trifolieae</taxon>
        <taxon>Trifolium</taxon>
    </lineage>
</organism>
<gene>
    <name evidence="1" type="ORF">TSUD_55780</name>
</gene>
<evidence type="ECO:0000313" key="1">
    <source>
        <dbReference type="EMBL" id="GAU28634.1"/>
    </source>
</evidence>
<protein>
    <submittedName>
        <fullName evidence="1">Uncharacterized protein</fullName>
    </submittedName>
</protein>
<reference evidence="2" key="1">
    <citation type="journal article" date="2017" name="Front. Plant Sci.">
        <title>Climate Clever Clovers: New Paradigm to Reduce the Environmental Footprint of Ruminants by Breeding Low Methanogenic Forages Utilizing Haplotype Variation.</title>
        <authorList>
            <person name="Kaur P."/>
            <person name="Appels R."/>
            <person name="Bayer P.E."/>
            <person name="Keeble-Gagnere G."/>
            <person name="Wang J."/>
            <person name="Hirakawa H."/>
            <person name="Shirasawa K."/>
            <person name="Vercoe P."/>
            <person name="Stefanova K."/>
            <person name="Durmic Z."/>
            <person name="Nichols P."/>
            <person name="Revell C."/>
            <person name="Isobe S.N."/>
            <person name="Edwards D."/>
            <person name="Erskine W."/>
        </authorList>
    </citation>
    <scope>NUCLEOTIDE SEQUENCE [LARGE SCALE GENOMIC DNA]</scope>
    <source>
        <strain evidence="2">cv. Daliak</strain>
    </source>
</reference>
<dbReference type="EMBL" id="DF973376">
    <property type="protein sequence ID" value="GAU28634.1"/>
    <property type="molecule type" value="Genomic_DNA"/>
</dbReference>
<name>A0A2Z6M825_TRISU</name>
<dbReference type="AlphaFoldDB" id="A0A2Z6M825"/>